<dbReference type="InterPro" id="IPR051913">
    <property type="entry name" value="GH2_Domain-Containing"/>
</dbReference>
<dbReference type="Pfam" id="PF02836">
    <property type="entry name" value="Glyco_hydro_2_C"/>
    <property type="match status" value="1"/>
</dbReference>
<name>A0ABW2U901_9BACT</name>
<dbReference type="Gene3D" id="3.20.20.80">
    <property type="entry name" value="Glycosidases"/>
    <property type="match status" value="1"/>
</dbReference>
<feature type="domain" description="Glycoside hydrolase family 2" evidence="6">
    <location>
        <begin position="311"/>
        <end position="399"/>
    </location>
</feature>
<evidence type="ECO:0000259" key="6">
    <source>
        <dbReference type="Pfam" id="PF18565"/>
    </source>
</evidence>
<proteinExistence type="inferred from homology"/>
<evidence type="ECO:0000313" key="8">
    <source>
        <dbReference type="Proteomes" id="UP001596513"/>
    </source>
</evidence>
<evidence type="ECO:0000256" key="2">
    <source>
        <dbReference type="ARBA" id="ARBA00022801"/>
    </source>
</evidence>
<dbReference type="InterPro" id="IPR040605">
    <property type="entry name" value="Glyco_hydro2_dom5"/>
</dbReference>
<dbReference type="InterPro" id="IPR032311">
    <property type="entry name" value="DUF4982"/>
</dbReference>
<organism evidence="7 8">
    <name type="scientific">Hymenobacter humi</name>
    <dbReference type="NCBI Taxonomy" id="1411620"/>
    <lineage>
        <taxon>Bacteria</taxon>
        <taxon>Pseudomonadati</taxon>
        <taxon>Bacteroidota</taxon>
        <taxon>Cytophagia</taxon>
        <taxon>Cytophagales</taxon>
        <taxon>Hymenobacteraceae</taxon>
        <taxon>Hymenobacter</taxon>
    </lineage>
</organism>
<dbReference type="InterPro" id="IPR017853">
    <property type="entry name" value="GH"/>
</dbReference>
<comment type="caution">
    <text evidence="7">The sequence shown here is derived from an EMBL/GenBank/DDBJ whole genome shotgun (WGS) entry which is preliminary data.</text>
</comment>
<dbReference type="SUPFAM" id="SSF49373">
    <property type="entry name" value="Invasin/intimin cell-adhesion fragments"/>
    <property type="match status" value="1"/>
</dbReference>
<keyword evidence="2" id="KW-0378">Hydrolase</keyword>
<gene>
    <name evidence="7" type="ORF">ACFQT0_22295</name>
</gene>
<dbReference type="Gene3D" id="2.60.40.10">
    <property type="entry name" value="Immunoglobulins"/>
    <property type="match status" value="2"/>
</dbReference>
<dbReference type="PANTHER" id="PTHR42732:SF1">
    <property type="entry name" value="BETA-MANNOSIDASE"/>
    <property type="match status" value="1"/>
</dbReference>
<reference evidence="8" key="1">
    <citation type="journal article" date="2019" name="Int. J. Syst. Evol. Microbiol.">
        <title>The Global Catalogue of Microorganisms (GCM) 10K type strain sequencing project: providing services to taxonomists for standard genome sequencing and annotation.</title>
        <authorList>
            <consortium name="The Broad Institute Genomics Platform"/>
            <consortium name="The Broad Institute Genome Sequencing Center for Infectious Disease"/>
            <person name="Wu L."/>
            <person name="Ma J."/>
        </authorList>
    </citation>
    <scope>NUCLEOTIDE SEQUENCE [LARGE SCALE GENOMIC DNA]</scope>
    <source>
        <strain evidence="8">JCM 19635</strain>
    </source>
</reference>
<keyword evidence="3" id="KW-0326">Glycosidase</keyword>
<dbReference type="Pfam" id="PF16355">
    <property type="entry name" value="DUF4982"/>
    <property type="match status" value="1"/>
</dbReference>
<comment type="similarity">
    <text evidence="1">Belongs to the glycosyl hydrolase 2 family.</text>
</comment>
<dbReference type="InterPro" id="IPR006103">
    <property type="entry name" value="Glyco_hydro_2_cat"/>
</dbReference>
<keyword evidence="8" id="KW-1185">Reference proteome</keyword>
<feature type="domain" description="Glycoside hydrolase family 2 catalytic" evidence="4">
    <location>
        <begin position="12"/>
        <end position="112"/>
    </location>
</feature>
<evidence type="ECO:0000313" key="7">
    <source>
        <dbReference type="EMBL" id="MFC7669795.1"/>
    </source>
</evidence>
<evidence type="ECO:0000256" key="1">
    <source>
        <dbReference type="ARBA" id="ARBA00007401"/>
    </source>
</evidence>
<evidence type="ECO:0000259" key="5">
    <source>
        <dbReference type="Pfam" id="PF16355"/>
    </source>
</evidence>
<sequence>MDSTPGWQFFGNEEFAKNAMQNIRDMVRRDRNHPSIVLWEAALNETDMPKLFMDAAHRAVHEELPFAENVYTCGWLDYAYDVFIPARQHLKAPDYFNKYAKDKPLFLCEYGDWEYYAHNAGFNQTTFSGLKESERTSRQLRGQGERALAQQALNFQEAHNDNFRGPAVGDANWLMFDYKRGYATDIESSGISDIFRLPKFAYYFYQSQNGPVAGRNDFGKPMVYIANYWQPTSSKQVVVYSNCEEVELQLNGKTVARQRPDATMFADRLAHAPFTFAVPAFAPGTLRAVAYRNGKSAATTERRTPGAAHHLQLTYDRSGRDAAPQDVVFVYASVVDANGTVLPEATAAIRFAVQGAAELVGDNPVKAEAGIATVLLKTGLTKGPLQLTATAEGVPEASLKLEVR</sequence>
<accession>A0ABW2U901</accession>
<dbReference type="RefSeq" id="WP_380205274.1">
    <property type="nucleotide sequence ID" value="NZ_JBHTEK010000001.1"/>
</dbReference>
<dbReference type="InterPro" id="IPR013783">
    <property type="entry name" value="Ig-like_fold"/>
</dbReference>
<dbReference type="EMBL" id="JBHTEK010000001">
    <property type="protein sequence ID" value="MFC7669795.1"/>
    <property type="molecule type" value="Genomic_DNA"/>
</dbReference>
<dbReference type="InterPro" id="IPR008964">
    <property type="entry name" value="Invasin/intimin_cell_adhesion"/>
</dbReference>
<dbReference type="Proteomes" id="UP001596513">
    <property type="component" value="Unassembled WGS sequence"/>
</dbReference>
<dbReference type="PANTHER" id="PTHR42732">
    <property type="entry name" value="BETA-GALACTOSIDASE"/>
    <property type="match status" value="1"/>
</dbReference>
<evidence type="ECO:0000256" key="3">
    <source>
        <dbReference type="ARBA" id="ARBA00023295"/>
    </source>
</evidence>
<dbReference type="SUPFAM" id="SSF51445">
    <property type="entry name" value="(Trans)glycosidases"/>
    <property type="match status" value="1"/>
</dbReference>
<dbReference type="Pfam" id="PF18565">
    <property type="entry name" value="Glyco_hydro2_C5"/>
    <property type="match status" value="1"/>
</dbReference>
<feature type="domain" description="DUF4982" evidence="5">
    <location>
        <begin position="235"/>
        <end position="297"/>
    </location>
</feature>
<evidence type="ECO:0000259" key="4">
    <source>
        <dbReference type="Pfam" id="PF02836"/>
    </source>
</evidence>
<protein>
    <submittedName>
        <fullName evidence="7">DUF4982 domain-containing protein</fullName>
    </submittedName>
</protein>